<dbReference type="Pfam" id="PF23670">
    <property type="entry name" value="PIGBOS1"/>
    <property type="match status" value="1"/>
</dbReference>
<sequence>MKRRTDFKSICVATIIGVCSGYYIFNPIVDKMKDNVKNVNEKSEKPVK</sequence>
<keyword evidence="1" id="KW-0472">Membrane</keyword>
<dbReference type="InterPro" id="IPR057394">
    <property type="entry name" value="PIGBOS1"/>
</dbReference>
<dbReference type="RefSeq" id="XP_038969568.1">
    <property type="nucleotide sequence ID" value="XM_039113927.1"/>
</dbReference>
<dbReference type="GeneID" id="62348072"/>
<keyword evidence="3" id="KW-1185">Reference proteome</keyword>
<proteinExistence type="predicted"/>
<name>A0A679L3D2_PLAKH</name>
<evidence type="ECO:0000256" key="1">
    <source>
        <dbReference type="SAM" id="Phobius"/>
    </source>
</evidence>
<feature type="transmembrane region" description="Helical" evidence="1">
    <location>
        <begin position="7"/>
        <end position="25"/>
    </location>
</feature>
<dbReference type="OrthoDB" id="42429at2759"/>
<dbReference type="VEuPathDB" id="PlasmoDB:PKNH_0711050"/>
<reference evidence="2 3" key="1">
    <citation type="journal article" date="2008" name="Nature">
        <title>The genome of Plasmodium knowlesi strain H, a zoonotic malaria parasite with host range from monkey to man.</title>
        <authorList>
            <person name="Pain A."/>
            <person name="Boehme U."/>
            <person name="Berry A.E."/>
            <person name="Mungall K."/>
            <person name="Finn R."/>
            <person name="Jackson A.P."/>
            <person name="Mourier T."/>
            <person name="Mistry J."/>
            <person name="Pasini E.M."/>
            <person name="Aslett M."/>
            <person name="Balasubrammaniam S."/>
            <person name="Borgwardt K."/>
            <person name="Brooks K."/>
            <person name="Carret C."/>
            <person name="Carver T.J."/>
            <person name="Cherevach I."/>
            <person name="Chillingworth T."/>
            <person name="Clarke T.G."/>
            <person name="Galinski M.R."/>
            <person name="Hall N."/>
            <person name="Harper D."/>
            <person name="Harris D."/>
            <person name="Hauser H."/>
            <person name="Ivens A."/>
            <person name="Janssen C.S."/>
            <person name="Keane T."/>
            <person name="Larke N."/>
            <person name="Lapp S."/>
            <person name="Marti M."/>
            <person name="Moule S."/>
            <person name="Meyer I.M."/>
            <person name="Ormond D."/>
            <person name="Peters N."/>
            <person name="Sanders M."/>
            <person name="Sanders S."/>
            <person name="Sergeant T.J."/>
            <person name="Simmonds M."/>
            <person name="Smith F."/>
            <person name="Squares R."/>
            <person name="Thurston S."/>
            <person name="Tivey A.R."/>
            <person name="Walker D."/>
            <person name="White B."/>
            <person name="Zuiderwijk E."/>
            <person name="Churcher C."/>
            <person name="Quail M.A."/>
            <person name="Cowman A.F."/>
            <person name="Turner C.M.R."/>
            <person name="Rajandream M.A."/>
            <person name="Kocken C.H.M."/>
            <person name="Thomas A.W."/>
            <person name="Newbold C.I."/>
            <person name="Barrell B.G."/>
            <person name="Berriman M."/>
        </authorList>
    </citation>
    <scope>NUCLEOTIDE SEQUENCE [LARGE SCALE GENOMIC DNA]</scope>
    <source>
        <strain evidence="2 3">H</strain>
    </source>
</reference>
<gene>
    <name evidence="2" type="ORF">PKNH_0711050</name>
</gene>
<dbReference type="EMBL" id="AM910989">
    <property type="protein sequence ID" value="CAA9987401.1"/>
    <property type="molecule type" value="Genomic_DNA"/>
</dbReference>
<keyword evidence="1" id="KW-1133">Transmembrane helix</keyword>
<dbReference type="Proteomes" id="UP000031513">
    <property type="component" value="Chromosome 7"/>
</dbReference>
<evidence type="ECO:0000313" key="3">
    <source>
        <dbReference type="Proteomes" id="UP000031513"/>
    </source>
</evidence>
<evidence type="ECO:0000313" key="2">
    <source>
        <dbReference type="EMBL" id="CAA9987401.1"/>
    </source>
</evidence>
<accession>A0A679L3D2</accession>
<protein>
    <submittedName>
        <fullName evidence="2">Uncharacterized protein</fullName>
    </submittedName>
</protein>
<dbReference type="InParanoid" id="A0A679L3D2"/>
<dbReference type="AlphaFoldDB" id="A0A679L3D2"/>
<dbReference type="FunCoup" id="A0A679L3D2">
    <property type="interactions" value="58"/>
</dbReference>
<keyword evidence="1" id="KW-0812">Transmembrane</keyword>
<dbReference type="KEGG" id="pkn:PKNH_0711050"/>
<organism evidence="2 3">
    <name type="scientific">Plasmodium knowlesi (strain H)</name>
    <dbReference type="NCBI Taxonomy" id="5851"/>
    <lineage>
        <taxon>Eukaryota</taxon>
        <taxon>Sar</taxon>
        <taxon>Alveolata</taxon>
        <taxon>Apicomplexa</taxon>
        <taxon>Aconoidasida</taxon>
        <taxon>Haemosporida</taxon>
        <taxon>Plasmodiidae</taxon>
        <taxon>Plasmodium</taxon>
        <taxon>Plasmodium (Plasmodium)</taxon>
    </lineage>
</organism>